<feature type="compositionally biased region" description="Basic and acidic residues" evidence="1">
    <location>
        <begin position="84"/>
        <end position="97"/>
    </location>
</feature>
<dbReference type="Proteomes" id="UP001165122">
    <property type="component" value="Unassembled WGS sequence"/>
</dbReference>
<accession>A0A9W7FDE8</accession>
<comment type="caution">
    <text evidence="2">The sequence shown here is derived from an EMBL/GenBank/DDBJ whole genome shotgun (WGS) entry which is preliminary data.</text>
</comment>
<keyword evidence="3" id="KW-1185">Reference proteome</keyword>
<feature type="compositionally biased region" description="Basic and acidic residues" evidence="1">
    <location>
        <begin position="218"/>
        <end position="236"/>
    </location>
</feature>
<organism evidence="2 3">
    <name type="scientific">Triparma laevis f. longispina</name>
    <dbReference type="NCBI Taxonomy" id="1714387"/>
    <lineage>
        <taxon>Eukaryota</taxon>
        <taxon>Sar</taxon>
        <taxon>Stramenopiles</taxon>
        <taxon>Ochrophyta</taxon>
        <taxon>Bolidophyceae</taxon>
        <taxon>Parmales</taxon>
        <taxon>Triparmaceae</taxon>
        <taxon>Triparma</taxon>
    </lineage>
</organism>
<evidence type="ECO:0000313" key="2">
    <source>
        <dbReference type="EMBL" id="GMI10079.1"/>
    </source>
</evidence>
<evidence type="ECO:0000256" key="1">
    <source>
        <dbReference type="SAM" id="MobiDB-lite"/>
    </source>
</evidence>
<dbReference type="AlphaFoldDB" id="A0A9W7FDE8"/>
<feature type="region of interest" description="Disordered" evidence="1">
    <location>
        <begin position="206"/>
        <end position="259"/>
    </location>
</feature>
<gene>
    <name evidence="2" type="ORF">TrLO_g2337</name>
</gene>
<reference evidence="3" key="1">
    <citation type="journal article" date="2023" name="Commun. Biol.">
        <title>Genome analysis of Parmales, the sister group of diatoms, reveals the evolutionary specialization of diatoms from phago-mixotrophs to photoautotrophs.</title>
        <authorList>
            <person name="Ban H."/>
            <person name="Sato S."/>
            <person name="Yoshikawa S."/>
            <person name="Yamada K."/>
            <person name="Nakamura Y."/>
            <person name="Ichinomiya M."/>
            <person name="Sato N."/>
            <person name="Blanc-Mathieu R."/>
            <person name="Endo H."/>
            <person name="Kuwata A."/>
            <person name="Ogata H."/>
        </authorList>
    </citation>
    <scope>NUCLEOTIDE SEQUENCE [LARGE SCALE GENOMIC DNA]</scope>
    <source>
        <strain evidence="3">NIES 3700</strain>
    </source>
</reference>
<feature type="compositionally biased region" description="Basic residues" evidence="1">
    <location>
        <begin position="68"/>
        <end position="83"/>
    </location>
</feature>
<feature type="region of interest" description="Disordered" evidence="1">
    <location>
        <begin position="1"/>
        <end position="97"/>
    </location>
</feature>
<protein>
    <submittedName>
        <fullName evidence="2">Uncharacterized protein</fullName>
    </submittedName>
</protein>
<dbReference type="EMBL" id="BRXW01000145">
    <property type="protein sequence ID" value="GMI10079.1"/>
    <property type="molecule type" value="Genomic_DNA"/>
</dbReference>
<name>A0A9W7FDE8_9STRA</name>
<proteinExistence type="predicted"/>
<feature type="non-terminal residue" evidence="2">
    <location>
        <position position="1"/>
    </location>
</feature>
<feature type="compositionally biased region" description="Polar residues" evidence="1">
    <location>
        <begin position="29"/>
        <end position="38"/>
    </location>
</feature>
<sequence length="259" mass="26746">PPLLCSSQDAGDPDAPFGQVPGYAHLTPQPMNAVNNPHNDPPNVKIRKNGHMANPTLDMPGGRLADSHRKHSEHKNKGGRPRKSNQERAREAAEKEAKAIAKLAQQATHAVMPLVNPMALAGGVGGLPSTLSPDVGTVAIMQAAALGPMGTGTGIPQPLLSQMQPAMANPLQAVSMQAGSQLSALQQLQMHLPGGLPIAGLPQPPGGAGTVPAINPSRTEEPAAKRLKVEQPKDDQGEATNAVGIPTPSDVRLPAATRV</sequence>
<evidence type="ECO:0000313" key="3">
    <source>
        <dbReference type="Proteomes" id="UP001165122"/>
    </source>
</evidence>